<name>A0ABV6M566_9ACTN</name>
<accession>A0ABV6M566</accession>
<keyword evidence="1" id="KW-0413">Isomerase</keyword>
<dbReference type="EMBL" id="JBHLUH010000039">
    <property type="protein sequence ID" value="MFC0529837.1"/>
    <property type="molecule type" value="Genomic_DNA"/>
</dbReference>
<dbReference type="RefSeq" id="WP_377252901.1">
    <property type="nucleotide sequence ID" value="NZ_JBHLUH010000039.1"/>
</dbReference>
<organism evidence="1 2">
    <name type="scientific">Phytohabitans kaempferiae</name>
    <dbReference type="NCBI Taxonomy" id="1620943"/>
    <lineage>
        <taxon>Bacteria</taxon>
        <taxon>Bacillati</taxon>
        <taxon>Actinomycetota</taxon>
        <taxon>Actinomycetes</taxon>
        <taxon>Micromonosporales</taxon>
        <taxon>Micromonosporaceae</taxon>
    </lineage>
</organism>
<dbReference type="InterPro" id="IPR034660">
    <property type="entry name" value="DinB/YfiT-like"/>
</dbReference>
<comment type="caution">
    <text evidence="1">The sequence shown here is derived from an EMBL/GenBank/DDBJ whole genome shotgun (WGS) entry which is preliminary data.</text>
</comment>
<sequence length="231" mass="25109">MTDTEARPEAAPATPALEIAYRRVRQNVAAVLDAHPPAPRLVVPHCPEWTVEELVGHLVEVCARVRARVTGTETTSVTGQGRTELLRTWERLSGPVDEYLSGPWSIERGIMVMDAFTHELDLRDALRVPPPADHPALPVATMVVVAGLAQSLNGRGLPALRIETERGRWTAGEGEPATTVAGPWYDVYLSLAGRRTSAQIGALRWSSDPAPWLPALTWGPFTVPAERNAAH</sequence>
<dbReference type="Proteomes" id="UP001589867">
    <property type="component" value="Unassembled WGS sequence"/>
</dbReference>
<dbReference type="GO" id="GO:0016853">
    <property type="term" value="F:isomerase activity"/>
    <property type="evidence" value="ECO:0007669"/>
    <property type="project" value="UniProtKB-KW"/>
</dbReference>
<evidence type="ECO:0000313" key="1">
    <source>
        <dbReference type="EMBL" id="MFC0529837.1"/>
    </source>
</evidence>
<proteinExistence type="predicted"/>
<dbReference type="SUPFAM" id="SSF109854">
    <property type="entry name" value="DinB/YfiT-like putative metalloenzymes"/>
    <property type="match status" value="1"/>
</dbReference>
<gene>
    <name evidence="1" type="ORF">ACFFIA_19440</name>
</gene>
<reference evidence="1 2" key="1">
    <citation type="submission" date="2024-09" db="EMBL/GenBank/DDBJ databases">
        <authorList>
            <person name="Sun Q."/>
            <person name="Mori K."/>
        </authorList>
    </citation>
    <scope>NUCLEOTIDE SEQUENCE [LARGE SCALE GENOMIC DNA]</scope>
    <source>
        <strain evidence="1 2">TBRC 3947</strain>
    </source>
</reference>
<dbReference type="NCBIfam" id="TIGR03083">
    <property type="entry name" value="maleylpyruvate isomerase family mycothiol-dependent enzyme"/>
    <property type="match status" value="1"/>
</dbReference>
<protein>
    <submittedName>
        <fullName evidence="1">Maleylpyruvate isomerase family mycothiol-dependent enzyme</fullName>
    </submittedName>
</protein>
<keyword evidence="2" id="KW-1185">Reference proteome</keyword>
<evidence type="ECO:0000313" key="2">
    <source>
        <dbReference type="Proteomes" id="UP001589867"/>
    </source>
</evidence>
<dbReference type="InterPro" id="IPR017517">
    <property type="entry name" value="Maleyloyr_isom"/>
</dbReference>